<feature type="region of interest" description="Disordered" evidence="1">
    <location>
        <begin position="192"/>
        <end position="212"/>
    </location>
</feature>
<protein>
    <submittedName>
        <fullName evidence="2">Uncharacterized protein</fullName>
    </submittedName>
</protein>
<proteinExistence type="predicted"/>
<gene>
    <name evidence="2" type="ORF">PIB30_026630</name>
</gene>
<accession>A0ABU6XAI6</accession>
<organism evidence="2 3">
    <name type="scientific">Stylosanthes scabra</name>
    <dbReference type="NCBI Taxonomy" id="79078"/>
    <lineage>
        <taxon>Eukaryota</taxon>
        <taxon>Viridiplantae</taxon>
        <taxon>Streptophyta</taxon>
        <taxon>Embryophyta</taxon>
        <taxon>Tracheophyta</taxon>
        <taxon>Spermatophyta</taxon>
        <taxon>Magnoliopsida</taxon>
        <taxon>eudicotyledons</taxon>
        <taxon>Gunneridae</taxon>
        <taxon>Pentapetalae</taxon>
        <taxon>rosids</taxon>
        <taxon>fabids</taxon>
        <taxon>Fabales</taxon>
        <taxon>Fabaceae</taxon>
        <taxon>Papilionoideae</taxon>
        <taxon>50 kb inversion clade</taxon>
        <taxon>dalbergioids sensu lato</taxon>
        <taxon>Dalbergieae</taxon>
        <taxon>Pterocarpus clade</taxon>
        <taxon>Stylosanthes</taxon>
    </lineage>
</organism>
<feature type="region of interest" description="Disordered" evidence="1">
    <location>
        <begin position="105"/>
        <end position="130"/>
    </location>
</feature>
<comment type="caution">
    <text evidence="2">The sequence shown here is derived from an EMBL/GenBank/DDBJ whole genome shotgun (WGS) entry which is preliminary data.</text>
</comment>
<dbReference type="Proteomes" id="UP001341840">
    <property type="component" value="Unassembled WGS sequence"/>
</dbReference>
<evidence type="ECO:0000313" key="3">
    <source>
        <dbReference type="Proteomes" id="UP001341840"/>
    </source>
</evidence>
<keyword evidence="3" id="KW-1185">Reference proteome</keyword>
<evidence type="ECO:0000256" key="1">
    <source>
        <dbReference type="SAM" id="MobiDB-lite"/>
    </source>
</evidence>
<name>A0ABU6XAI6_9FABA</name>
<reference evidence="2 3" key="1">
    <citation type="journal article" date="2023" name="Plants (Basel)">
        <title>Bridging the Gap: Combining Genomics and Transcriptomics Approaches to Understand Stylosanthes scabra, an Orphan Legume from the Brazilian Caatinga.</title>
        <authorList>
            <person name="Ferreira-Neto J.R.C."/>
            <person name="da Silva M.D."/>
            <person name="Binneck E."/>
            <person name="de Melo N.F."/>
            <person name="da Silva R.H."/>
            <person name="de Melo A.L.T.M."/>
            <person name="Pandolfi V."/>
            <person name="Bustamante F.O."/>
            <person name="Brasileiro-Vidal A.C."/>
            <person name="Benko-Iseppon A.M."/>
        </authorList>
    </citation>
    <scope>NUCLEOTIDE SEQUENCE [LARGE SCALE GENOMIC DNA]</scope>
    <source>
        <tissue evidence="2">Leaves</tissue>
    </source>
</reference>
<sequence>MLPPSLGELHHRQPLAMSAAAGLRVFASHSCRRCETPRLPAVPKTKERGHYIVVAASSRRRYENPVFQSQAPSGHSGFHAVFFRRTQLPPIAVFFPAAIPRKNGRQERRQFQEDGSTQQPSPEPAVSHRQASVHRHCRTIIVGGKHAQFSLRGSAVFDAAANPGHCVHHVLYLCNVAAAKTTGDIGSLSSTASKVRSGGAGGGRIAPASSSGSRSVFSILSSARRLGQLLLPLCATTAPVMLRPMTKSHSDIMLWAMALMVWA</sequence>
<dbReference type="EMBL" id="JASCZI010211549">
    <property type="protein sequence ID" value="MED6194244.1"/>
    <property type="molecule type" value="Genomic_DNA"/>
</dbReference>
<evidence type="ECO:0000313" key="2">
    <source>
        <dbReference type="EMBL" id="MED6194244.1"/>
    </source>
</evidence>